<accession>A0A561PU14</accession>
<dbReference type="PANTHER" id="PTHR47466:SF1">
    <property type="entry name" value="METALLOPROTEASE MEP1 (AFU_ORTHOLOGUE AFUA_1G07730)-RELATED"/>
    <property type="match status" value="1"/>
</dbReference>
<gene>
    <name evidence="11" type="ORF">FHW36_103415</name>
</gene>
<dbReference type="Proteomes" id="UP000320811">
    <property type="component" value="Unassembled WGS sequence"/>
</dbReference>
<evidence type="ECO:0000256" key="8">
    <source>
        <dbReference type="ARBA" id="ARBA00023157"/>
    </source>
</evidence>
<dbReference type="InterPro" id="IPR008754">
    <property type="entry name" value="Peptidase_M43"/>
</dbReference>
<dbReference type="PANTHER" id="PTHR47466">
    <property type="match status" value="1"/>
</dbReference>
<keyword evidence="6" id="KW-0862">Zinc</keyword>
<protein>
    <submittedName>
        <fullName evidence="11">Gliding motility-associated-like protein</fullName>
    </submittedName>
</protein>
<dbReference type="OrthoDB" id="6385856at2"/>
<dbReference type="InterPro" id="IPR022409">
    <property type="entry name" value="PKD/Chitinase_dom"/>
</dbReference>
<keyword evidence="3" id="KW-0479">Metal-binding</keyword>
<dbReference type="GO" id="GO:0008237">
    <property type="term" value="F:metallopeptidase activity"/>
    <property type="evidence" value="ECO:0007669"/>
    <property type="project" value="UniProtKB-KW"/>
</dbReference>
<evidence type="ECO:0000256" key="9">
    <source>
        <dbReference type="SAM" id="SignalP"/>
    </source>
</evidence>
<dbReference type="NCBIfam" id="TIGR04131">
    <property type="entry name" value="Bac_Flav_CTERM"/>
    <property type="match status" value="1"/>
</dbReference>
<dbReference type="InterPro" id="IPR024079">
    <property type="entry name" value="MetalloPept_cat_dom_sf"/>
</dbReference>
<evidence type="ECO:0000256" key="7">
    <source>
        <dbReference type="ARBA" id="ARBA00023049"/>
    </source>
</evidence>
<dbReference type="InterPro" id="IPR013783">
    <property type="entry name" value="Ig-like_fold"/>
</dbReference>
<evidence type="ECO:0000256" key="3">
    <source>
        <dbReference type="ARBA" id="ARBA00022723"/>
    </source>
</evidence>
<reference evidence="11 12" key="1">
    <citation type="submission" date="2019-06" db="EMBL/GenBank/DDBJ databases">
        <title>Sorghum-associated microbial communities from plants grown in Nebraska, USA.</title>
        <authorList>
            <person name="Schachtman D."/>
        </authorList>
    </citation>
    <scope>NUCLEOTIDE SEQUENCE [LARGE SCALE GENOMIC DNA]</scope>
    <source>
        <strain evidence="11 12">1209</strain>
    </source>
</reference>
<name>A0A561PU14_9BACT</name>
<dbReference type="RefSeq" id="WP_145669797.1">
    <property type="nucleotide sequence ID" value="NZ_VIWO01000003.1"/>
</dbReference>
<keyword evidence="7" id="KW-0482">Metalloprotease</keyword>
<organism evidence="11 12">
    <name type="scientific">Chitinophaga polysaccharea</name>
    <dbReference type="NCBI Taxonomy" id="1293035"/>
    <lineage>
        <taxon>Bacteria</taxon>
        <taxon>Pseudomonadati</taxon>
        <taxon>Bacteroidota</taxon>
        <taxon>Chitinophagia</taxon>
        <taxon>Chitinophagales</taxon>
        <taxon>Chitinophagaceae</taxon>
        <taxon>Chitinophaga</taxon>
    </lineage>
</organism>
<feature type="chain" id="PRO_5022217959" evidence="9">
    <location>
        <begin position="26"/>
        <end position="1204"/>
    </location>
</feature>
<keyword evidence="8" id="KW-1015">Disulfide bond</keyword>
<comment type="caution">
    <text evidence="11">The sequence shown here is derived from an EMBL/GenBank/DDBJ whole genome shotgun (WGS) entry which is preliminary data.</text>
</comment>
<feature type="signal peptide" evidence="9">
    <location>
        <begin position="1"/>
        <end position="25"/>
    </location>
</feature>
<dbReference type="SUPFAM" id="SSF55486">
    <property type="entry name" value="Metalloproteases ('zincins'), catalytic domain"/>
    <property type="match status" value="1"/>
</dbReference>
<sequence length="1204" mass="131282">MHLPLLKNLHALLLLCLLFPVVARAQEGMPVNIRPCGADALQERWRKDASYLAREQAINNAILKRQYITTPGSVASFAPVVLPVVFHIINEDPAAFPDAAVIAALKELNDAYAATGAFTGARTDTKIQFCLAKTAPDGGKTSGIVRTHSYLSDFDNEMEGSDLTALGKWDGSRYINIWVVTDIKSEYMQDFNCGVWTRLKMGGYASAGGDIVVAGLGVGVLAHEMGHYLSLLHTFANRDCKNDDCLVDGDKVCDTPPERTITGGYACSAPQNSCSTDTLSGFTTDVPDLPDNFMDYGQGTGCVLSFTAGQAQRMHDFIAVALTGMLASTVCNDPCTDNIIAAFTRDIEYPVVGDKVTFTSTGTGGNAYQWLVDGVPQGNAPTLQLTVTQKKNYEIILRVTNTVNGCFATTNDVIQVSCGVVARFWPSKRKIASKAGFSLDSVMFHNRSRNATSWSWLMSNDKGMVEQEISTIEQLTYVFKTPGNYHVRLAATDGHCFDTSNVVQIIVDDPTPDGAVYVTKVECYQQTKVKVTLYFHNFGYDTIPKNTPVSFYDGDPRKPGTKKVGAVWPLPSDLPGKCSTPLLSTVVDAGRAGIDTLSVVLNDNGSTLPLLLPNTSLVETNYGNNIAIKKGFKFRVVLDPADFTLTPEQQVVLTPKGVNGTLQSASWTGNYLSCTSCVTPTFTAPYRKDTVTTDQVLAYSPYACYDSAIATLHIPVVDDYTVQVKSVDCSHGDSLHVTFSLCNGYKKGNIPAQLTVAFYDRTPGDPAANVLGNGFITPVASTGACEDYGSDIKGTSTGNVFAIVNMDARPQVPETGLNEADYHNNTTQWQYKRPTVSIFPQDTMVMRKATFPLRYQVSAFTPRDILWQNDNAYTLSCYTCAAPQAVMKDSAFIGVQLTNRYGCTIRDRQYVHIFPPDFTIDLLQTDCYDNQHTLVKFKVCTANGYDSIPAKLPISFYDGDPASERTGVLLPLFYTPVTDGVCREFTTVVASPQGRDITAVVNRQSANYVVEETDYANNLANIGYTPFSVTMDRTLIELPRPAATGLLAIVEGGPAVSYAWTPAIGLSCSNCVAPVASALSSMRYTVMAANKYYCTDTASVYIKTFTNTGITMPNAFTPNGDGQNDWFYVIGSWDIKMIRDFYIYNRSGNKVFEAHNTPANDRSYGWNGMINDKPAAMGAYVYYATVEFMDGSTQLVKGAVTLIR</sequence>
<dbReference type="Gene3D" id="3.40.390.10">
    <property type="entry name" value="Collagenase (Catalytic Domain)"/>
    <property type="match status" value="1"/>
</dbReference>
<dbReference type="InterPro" id="IPR026341">
    <property type="entry name" value="T9SS_type_B"/>
</dbReference>
<evidence type="ECO:0000313" key="12">
    <source>
        <dbReference type="Proteomes" id="UP000320811"/>
    </source>
</evidence>
<dbReference type="SUPFAM" id="SSF49299">
    <property type="entry name" value="PKD domain"/>
    <property type="match status" value="2"/>
</dbReference>
<evidence type="ECO:0000256" key="6">
    <source>
        <dbReference type="ARBA" id="ARBA00022833"/>
    </source>
</evidence>
<feature type="domain" description="PKD/Chitinase" evidence="10">
    <location>
        <begin position="340"/>
        <end position="417"/>
    </location>
</feature>
<dbReference type="InterPro" id="IPR035986">
    <property type="entry name" value="PKD_dom_sf"/>
</dbReference>
<keyword evidence="2" id="KW-0645">Protease</keyword>
<evidence type="ECO:0000256" key="1">
    <source>
        <dbReference type="ARBA" id="ARBA00008721"/>
    </source>
</evidence>
<dbReference type="GO" id="GO:0046872">
    <property type="term" value="F:metal ion binding"/>
    <property type="evidence" value="ECO:0007669"/>
    <property type="project" value="UniProtKB-KW"/>
</dbReference>
<keyword evidence="12" id="KW-1185">Reference proteome</keyword>
<dbReference type="EMBL" id="VIWO01000003">
    <property type="protein sequence ID" value="TWF41611.1"/>
    <property type="molecule type" value="Genomic_DNA"/>
</dbReference>
<evidence type="ECO:0000259" key="10">
    <source>
        <dbReference type="SMART" id="SM00089"/>
    </source>
</evidence>
<feature type="domain" description="PKD/Chitinase" evidence="10">
    <location>
        <begin position="421"/>
        <end position="510"/>
    </location>
</feature>
<dbReference type="Pfam" id="PF13585">
    <property type="entry name" value="CHU_C"/>
    <property type="match status" value="1"/>
</dbReference>
<keyword evidence="4 9" id="KW-0732">Signal</keyword>
<dbReference type="GO" id="GO:0006508">
    <property type="term" value="P:proteolysis"/>
    <property type="evidence" value="ECO:0007669"/>
    <property type="project" value="UniProtKB-KW"/>
</dbReference>
<dbReference type="SMART" id="SM00089">
    <property type="entry name" value="PKD"/>
    <property type="match status" value="2"/>
</dbReference>
<comment type="similarity">
    <text evidence="1">Belongs to the peptidase M43B family.</text>
</comment>
<proteinExistence type="inferred from homology"/>
<dbReference type="Pfam" id="PF05572">
    <property type="entry name" value="Peptidase_M43"/>
    <property type="match status" value="1"/>
</dbReference>
<evidence type="ECO:0000256" key="5">
    <source>
        <dbReference type="ARBA" id="ARBA00022801"/>
    </source>
</evidence>
<keyword evidence="5" id="KW-0378">Hydrolase</keyword>
<evidence type="ECO:0000313" key="11">
    <source>
        <dbReference type="EMBL" id="TWF41611.1"/>
    </source>
</evidence>
<dbReference type="Gene3D" id="2.60.40.10">
    <property type="entry name" value="Immunoglobulins"/>
    <property type="match status" value="2"/>
</dbReference>
<evidence type="ECO:0000256" key="2">
    <source>
        <dbReference type="ARBA" id="ARBA00022670"/>
    </source>
</evidence>
<evidence type="ECO:0000256" key="4">
    <source>
        <dbReference type="ARBA" id="ARBA00022729"/>
    </source>
</evidence>
<dbReference type="AlphaFoldDB" id="A0A561PU14"/>